<organism evidence="7">
    <name type="scientific">Amphimedon queenslandica</name>
    <name type="common">Sponge</name>
    <dbReference type="NCBI Taxonomy" id="400682"/>
    <lineage>
        <taxon>Eukaryota</taxon>
        <taxon>Metazoa</taxon>
        <taxon>Porifera</taxon>
        <taxon>Demospongiae</taxon>
        <taxon>Heteroscleromorpha</taxon>
        <taxon>Haplosclerida</taxon>
        <taxon>Niphatidae</taxon>
        <taxon>Amphimedon</taxon>
    </lineage>
</organism>
<feature type="compositionally biased region" description="Basic and acidic residues" evidence="5">
    <location>
        <begin position="126"/>
        <end position="141"/>
    </location>
</feature>
<evidence type="ECO:0000256" key="4">
    <source>
        <dbReference type="ARBA" id="ARBA00041763"/>
    </source>
</evidence>
<keyword evidence="2" id="KW-0378">Hydrolase</keyword>
<evidence type="ECO:0000256" key="1">
    <source>
        <dbReference type="ARBA" id="ARBA00022727"/>
    </source>
</evidence>
<evidence type="ECO:0000259" key="6">
    <source>
        <dbReference type="PROSITE" id="PS51747"/>
    </source>
</evidence>
<evidence type="ECO:0000256" key="2">
    <source>
        <dbReference type="ARBA" id="ARBA00022801"/>
    </source>
</evidence>
<dbReference type="GO" id="GO:0005737">
    <property type="term" value="C:cytoplasm"/>
    <property type="evidence" value="ECO:0007669"/>
    <property type="project" value="TreeGrafter"/>
</dbReference>
<accession>A0A1X7TJK6</accession>
<evidence type="ECO:0000256" key="3">
    <source>
        <dbReference type="ARBA" id="ARBA00038938"/>
    </source>
</evidence>
<dbReference type="PANTHER" id="PTHR11086:SF18">
    <property type="entry name" value="DEOXYCYTIDYLATE DEAMINASE"/>
    <property type="match status" value="1"/>
</dbReference>
<reference evidence="7" key="1">
    <citation type="submission" date="2017-05" db="UniProtKB">
        <authorList>
            <consortium name="EnsemblMetazoa"/>
        </authorList>
    </citation>
    <scope>IDENTIFICATION</scope>
</reference>
<dbReference type="GO" id="GO:0004132">
    <property type="term" value="F:dCMP deaminase activity"/>
    <property type="evidence" value="ECO:0007669"/>
    <property type="project" value="TreeGrafter"/>
</dbReference>
<dbReference type="InterPro" id="IPR015517">
    <property type="entry name" value="dCMP_deaminase-rel"/>
</dbReference>
<feature type="region of interest" description="Disordered" evidence="5">
    <location>
        <begin position="126"/>
        <end position="150"/>
    </location>
</feature>
<dbReference type="InterPro" id="IPR016193">
    <property type="entry name" value="Cytidine_deaminase-like"/>
</dbReference>
<dbReference type="EnsemblMetazoa" id="Aqu2.1.14928_001">
    <property type="protein sequence ID" value="Aqu2.1.14928_001"/>
    <property type="gene ID" value="Aqu2.1.14928"/>
</dbReference>
<dbReference type="Gene3D" id="3.40.140.10">
    <property type="entry name" value="Cytidine Deaminase, domain 2"/>
    <property type="match status" value="1"/>
</dbReference>
<dbReference type="InterPro" id="IPR002125">
    <property type="entry name" value="CMP_dCMP_dom"/>
</dbReference>
<evidence type="ECO:0000256" key="5">
    <source>
        <dbReference type="SAM" id="MobiDB-lite"/>
    </source>
</evidence>
<dbReference type="PROSITE" id="PS51747">
    <property type="entry name" value="CYT_DCMP_DEAMINASES_2"/>
    <property type="match status" value="1"/>
</dbReference>
<dbReference type="AlphaFoldDB" id="A0A1X7TJK6"/>
<dbReference type="InParanoid" id="A0A1X7TJK6"/>
<keyword evidence="1" id="KW-0545">Nucleotide biosynthesis</keyword>
<dbReference type="PANTHER" id="PTHR11086">
    <property type="entry name" value="DEOXYCYTIDYLATE DEAMINASE-RELATED"/>
    <property type="match status" value="1"/>
</dbReference>
<protein>
    <recommendedName>
        <fullName evidence="4">dCMP deaminase</fullName>
        <ecNumber evidence="3">3.5.4.12</ecNumber>
    </recommendedName>
    <alternativeName>
        <fullName evidence="4">dCMP deaminase</fullName>
    </alternativeName>
</protein>
<name>A0A1X7TJK6_AMPQE</name>
<feature type="domain" description="CMP/dCMP-type deaminase" evidence="6">
    <location>
        <begin position="1"/>
        <end position="90"/>
    </location>
</feature>
<proteinExistence type="predicted"/>
<evidence type="ECO:0000313" key="7">
    <source>
        <dbReference type="EnsemblMetazoa" id="Aqu2.1.14928_001"/>
    </source>
</evidence>
<dbReference type="Pfam" id="PF00383">
    <property type="entry name" value="dCMP_cyt_deam_1"/>
    <property type="match status" value="1"/>
</dbReference>
<dbReference type="EC" id="3.5.4.12" evidence="3"/>
<dbReference type="eggNOG" id="KOG3127">
    <property type="taxonomic scope" value="Eukaryota"/>
</dbReference>
<sequence>LGLVIIPCQKIWKSASSRCENNSVNPKLKYAYVVHAAVNAILNKTRESIKGCTLYTTLHPDEDCAHAIIQAEIKEVVYCMYKRKDELDPDQKKAQVLFKIKKVYYRILPKDNLKDDKYVKELQKRIEQGKKKKENAEREPEPATTIPPEKFFMRMAKLSQKRPGDFQNKA</sequence>
<dbReference type="STRING" id="400682.A0A1X7TJK6"/>
<dbReference type="OrthoDB" id="6710946at2759"/>
<dbReference type="SUPFAM" id="SSF53927">
    <property type="entry name" value="Cytidine deaminase-like"/>
    <property type="match status" value="1"/>
</dbReference>